<dbReference type="AlphaFoldDB" id="A0AAV9IKC9"/>
<dbReference type="InterPro" id="IPR029063">
    <property type="entry name" value="SAM-dependent_MTases_sf"/>
</dbReference>
<dbReference type="PANTHER" id="PTHR35897">
    <property type="entry name" value="METHYLTRANSFERASE AUSD"/>
    <property type="match status" value="1"/>
</dbReference>
<dbReference type="InterPro" id="IPR051654">
    <property type="entry name" value="Meroterpenoid_MTases"/>
</dbReference>
<evidence type="ECO:0000256" key="2">
    <source>
        <dbReference type="ARBA" id="ARBA00022679"/>
    </source>
</evidence>
<dbReference type="CDD" id="cd02440">
    <property type="entry name" value="AdoMet_MTases"/>
    <property type="match status" value="1"/>
</dbReference>
<evidence type="ECO:0000256" key="1">
    <source>
        <dbReference type="ARBA" id="ARBA00005179"/>
    </source>
</evidence>
<sequence length="264" mass="30013">MEAGQSNDIPPLEDEVLQLFPNLSSKEIIERALEVRKLALSTEYYRCIDALQFLQLGLKRNCFYNQVFENRNISELQILEIGCCFGVDIRRLIADGANRRRVFGVDLSDLLIRLGFELFGDELKDIFFTADATSEGFVDVVSEKTCGMHDVIILQLVLHTVAEREIFLIRNIHKLLKPGGILIGSTLATEEDLDQPMYVGAASQRRVIHSERSLRRLFASYGFSDIALKFSKWNECSTGWIEENFSFSLNEKSLGILSFCCKKP</sequence>
<evidence type="ECO:0000313" key="6">
    <source>
        <dbReference type="Proteomes" id="UP001300502"/>
    </source>
</evidence>
<evidence type="ECO:0000313" key="5">
    <source>
        <dbReference type="EMBL" id="KAK4527708.1"/>
    </source>
</evidence>
<organism evidence="5 6">
    <name type="scientific">Galdieria yellowstonensis</name>
    <dbReference type="NCBI Taxonomy" id="3028027"/>
    <lineage>
        <taxon>Eukaryota</taxon>
        <taxon>Rhodophyta</taxon>
        <taxon>Bangiophyceae</taxon>
        <taxon>Galdieriales</taxon>
        <taxon>Galdieriaceae</taxon>
        <taxon>Galdieria</taxon>
    </lineage>
</organism>
<gene>
    <name evidence="5" type="ORF">GAYE_SCF43G5634</name>
</gene>
<dbReference type="GO" id="GO:0016740">
    <property type="term" value="F:transferase activity"/>
    <property type="evidence" value="ECO:0007669"/>
    <property type="project" value="UniProtKB-KW"/>
</dbReference>
<comment type="pathway">
    <text evidence="1">Secondary metabolite biosynthesis.</text>
</comment>
<proteinExistence type="inferred from homology"/>
<dbReference type="Gene3D" id="3.40.50.150">
    <property type="entry name" value="Vaccinia Virus protein VP39"/>
    <property type="match status" value="1"/>
</dbReference>
<reference evidence="5 6" key="1">
    <citation type="submission" date="2022-07" db="EMBL/GenBank/DDBJ databases">
        <title>Genome-wide signatures of adaptation to extreme environments.</title>
        <authorList>
            <person name="Cho C.H."/>
            <person name="Yoon H.S."/>
        </authorList>
    </citation>
    <scope>NUCLEOTIDE SEQUENCE [LARGE SCALE GENOMIC DNA]</scope>
    <source>
        <strain evidence="5 6">108.79 E11</strain>
    </source>
</reference>
<evidence type="ECO:0008006" key="7">
    <source>
        <dbReference type="Google" id="ProtNLM"/>
    </source>
</evidence>
<accession>A0AAV9IKC9</accession>
<evidence type="ECO:0000256" key="3">
    <source>
        <dbReference type="ARBA" id="ARBA00022691"/>
    </source>
</evidence>
<dbReference type="Pfam" id="PF13489">
    <property type="entry name" value="Methyltransf_23"/>
    <property type="match status" value="1"/>
</dbReference>
<comment type="caution">
    <text evidence="5">The sequence shown here is derived from an EMBL/GenBank/DDBJ whole genome shotgun (WGS) entry which is preliminary data.</text>
</comment>
<keyword evidence="6" id="KW-1185">Reference proteome</keyword>
<dbReference type="PANTHER" id="PTHR35897:SF1">
    <property type="entry name" value="METHYLTRANSFERASE AUSD"/>
    <property type="match status" value="1"/>
</dbReference>
<dbReference type="Proteomes" id="UP001300502">
    <property type="component" value="Unassembled WGS sequence"/>
</dbReference>
<name>A0AAV9IKC9_9RHOD</name>
<comment type="similarity">
    <text evidence="4">Belongs to the class I-like SAM-binding methyltransferase superfamily.</text>
</comment>
<evidence type="ECO:0000256" key="4">
    <source>
        <dbReference type="ARBA" id="ARBA00038314"/>
    </source>
</evidence>
<dbReference type="EMBL" id="JANCYU010000055">
    <property type="protein sequence ID" value="KAK4527708.1"/>
    <property type="molecule type" value="Genomic_DNA"/>
</dbReference>
<keyword evidence="2" id="KW-0808">Transferase</keyword>
<dbReference type="SUPFAM" id="SSF53335">
    <property type="entry name" value="S-adenosyl-L-methionine-dependent methyltransferases"/>
    <property type="match status" value="1"/>
</dbReference>
<keyword evidence="3" id="KW-0949">S-adenosyl-L-methionine</keyword>
<protein>
    <recommendedName>
        <fullName evidence="7">Methyltransferase domain-containing protein</fullName>
    </recommendedName>
</protein>